<name>A0ABW1QTN1_9ACTN</name>
<evidence type="ECO:0000256" key="1">
    <source>
        <dbReference type="ARBA" id="ARBA00011900"/>
    </source>
</evidence>
<feature type="compositionally biased region" description="Basic and acidic residues" evidence="6">
    <location>
        <begin position="215"/>
        <end position="231"/>
    </location>
</feature>
<feature type="domain" description="Type II methyltransferase M.TaqI-like" evidence="7">
    <location>
        <begin position="280"/>
        <end position="491"/>
    </location>
</feature>
<dbReference type="Gene3D" id="3.40.50.150">
    <property type="entry name" value="Vaccinia Virus protein VP39"/>
    <property type="match status" value="1"/>
</dbReference>
<keyword evidence="3" id="KW-0808">Transferase</keyword>
<keyword evidence="9" id="KW-1185">Reference proteome</keyword>
<dbReference type="InterPro" id="IPR002052">
    <property type="entry name" value="DNA_methylase_N6_adenine_CS"/>
</dbReference>
<keyword evidence="4" id="KW-0949">S-adenosyl-L-methionine</keyword>
<feature type="region of interest" description="Disordered" evidence="6">
    <location>
        <begin position="209"/>
        <end position="232"/>
    </location>
</feature>
<evidence type="ECO:0000256" key="2">
    <source>
        <dbReference type="ARBA" id="ARBA00022603"/>
    </source>
</evidence>
<dbReference type="PANTHER" id="PTHR33841:SF1">
    <property type="entry name" value="DNA METHYLTRANSFERASE A"/>
    <property type="match status" value="1"/>
</dbReference>
<dbReference type="InterPro" id="IPR011639">
    <property type="entry name" value="MethylTrfase_TaqI-like_dom"/>
</dbReference>
<dbReference type="Pfam" id="PF07669">
    <property type="entry name" value="Eco57I"/>
    <property type="match status" value="1"/>
</dbReference>
<dbReference type="PROSITE" id="PS00092">
    <property type="entry name" value="N6_MTASE"/>
    <property type="match status" value="1"/>
</dbReference>
<dbReference type="GO" id="GO:0008168">
    <property type="term" value="F:methyltransferase activity"/>
    <property type="evidence" value="ECO:0007669"/>
    <property type="project" value="UniProtKB-KW"/>
</dbReference>
<keyword evidence="2 8" id="KW-0489">Methyltransferase</keyword>
<dbReference type="GO" id="GO:0032259">
    <property type="term" value="P:methylation"/>
    <property type="evidence" value="ECO:0007669"/>
    <property type="project" value="UniProtKB-KW"/>
</dbReference>
<evidence type="ECO:0000256" key="4">
    <source>
        <dbReference type="ARBA" id="ARBA00022691"/>
    </source>
</evidence>
<reference evidence="9" key="1">
    <citation type="journal article" date="2019" name="Int. J. Syst. Evol. Microbiol.">
        <title>The Global Catalogue of Microorganisms (GCM) 10K type strain sequencing project: providing services to taxonomists for standard genome sequencing and annotation.</title>
        <authorList>
            <consortium name="The Broad Institute Genomics Platform"/>
            <consortium name="The Broad Institute Genome Sequencing Center for Infectious Disease"/>
            <person name="Wu L."/>
            <person name="Ma J."/>
        </authorList>
    </citation>
    <scope>NUCLEOTIDE SEQUENCE [LARGE SCALE GENOMIC DNA]</scope>
    <source>
        <strain evidence="9">DFY28</strain>
    </source>
</reference>
<evidence type="ECO:0000259" key="7">
    <source>
        <dbReference type="Pfam" id="PF07669"/>
    </source>
</evidence>
<evidence type="ECO:0000256" key="5">
    <source>
        <dbReference type="ARBA" id="ARBA00047942"/>
    </source>
</evidence>
<evidence type="ECO:0000256" key="3">
    <source>
        <dbReference type="ARBA" id="ARBA00022679"/>
    </source>
</evidence>
<protein>
    <recommendedName>
        <fullName evidence="1">site-specific DNA-methyltransferase (adenine-specific)</fullName>
        <ecNumber evidence="1">2.1.1.72</ecNumber>
    </recommendedName>
</protein>
<dbReference type="PANTHER" id="PTHR33841">
    <property type="entry name" value="DNA METHYLTRANSFERASE YEEA-RELATED"/>
    <property type="match status" value="1"/>
</dbReference>
<dbReference type="PRINTS" id="PR00507">
    <property type="entry name" value="N12N6MTFRASE"/>
</dbReference>
<comment type="catalytic activity">
    <reaction evidence="5">
        <text>a 2'-deoxyadenosine in DNA + S-adenosyl-L-methionine = an N(6)-methyl-2'-deoxyadenosine in DNA + S-adenosyl-L-homocysteine + H(+)</text>
        <dbReference type="Rhea" id="RHEA:15197"/>
        <dbReference type="Rhea" id="RHEA-COMP:12418"/>
        <dbReference type="Rhea" id="RHEA-COMP:12419"/>
        <dbReference type="ChEBI" id="CHEBI:15378"/>
        <dbReference type="ChEBI" id="CHEBI:57856"/>
        <dbReference type="ChEBI" id="CHEBI:59789"/>
        <dbReference type="ChEBI" id="CHEBI:90615"/>
        <dbReference type="ChEBI" id="CHEBI:90616"/>
        <dbReference type="EC" id="2.1.1.72"/>
    </reaction>
</comment>
<organism evidence="8 9">
    <name type="scientific">Nocardioides yefusunii</name>
    <dbReference type="NCBI Taxonomy" id="2500546"/>
    <lineage>
        <taxon>Bacteria</taxon>
        <taxon>Bacillati</taxon>
        <taxon>Actinomycetota</taxon>
        <taxon>Actinomycetes</taxon>
        <taxon>Propionibacteriales</taxon>
        <taxon>Nocardioidaceae</taxon>
        <taxon>Nocardioides</taxon>
    </lineage>
</organism>
<dbReference type="SUPFAM" id="SSF53335">
    <property type="entry name" value="S-adenosyl-L-methionine-dependent methyltransferases"/>
    <property type="match status" value="1"/>
</dbReference>
<accession>A0ABW1QTN1</accession>
<dbReference type="EC" id="2.1.1.72" evidence="1"/>
<comment type="caution">
    <text evidence="8">The sequence shown here is derived from an EMBL/GenBank/DDBJ whole genome shotgun (WGS) entry which is preliminary data.</text>
</comment>
<dbReference type="RefSeq" id="WP_128220307.1">
    <property type="nucleotide sequence ID" value="NZ_CP034929.1"/>
</dbReference>
<dbReference type="EMBL" id="JBHSQI010000001">
    <property type="protein sequence ID" value="MFC6152204.1"/>
    <property type="molecule type" value="Genomic_DNA"/>
</dbReference>
<sequence>MSDPREPRRLAVAARKELTRGVEARLRDLLATKAPLAACTAHAALAERVRRAGRHARGRAVVAEDLAYALFVRAVVLHLLTVRGWQEPVTDAETSARAWATWSSRLPALRVIGEDTALLALATPPEHWGPTGVPGRLRALITPGEHDAPATLGWLHQHYFTEHRRHTYARLASAPVDGPNLAAVTQVFTPEWVARTLLDNSVGLHTPEVPGSHLLRADPDAGRPAEPDRSVPDGGVPSVLDPACGAGHLLLPAFDQLCDLHEARGLDARAAVEATLTDRLWGLDVDPRVVALASTSLTLRAWDRLGGPVDGLPAPQVHTLLPIRFTRPELRRLPHLDPEADRTLSDTFWHQFADADVLGPLVRSDVTHTETASTLLTETDLSTLAPELRDRVRRVLHQARLLTRRHDVVVANPPYLGTRHMGPRLRALATALYPETKGDLCTMFLERTLELLVPGGLAAVVASESWFVTTRTRRVRDLLLSRAHLRTAVCIDAAAFGVRLNTVATVLQVPVRAGDPAPDTLFTRVGRDDLAAATPQRLPVPGRTVQRRHVSAFDAVPDRVLVFDLPPSLLALYAKGVVLGDVVGLRQGMATTDNARFVRRWWEVPADEVQRGLGPGERHHSARWVPYNKGGSAVRWWGNQEYVVLWEDDARALREVRPAATIEDQDFFRSSVSWSNIGRNGVQFRIYPDGFVFDVAGMSAFVDDERTRLNLLGYLNSPLVRAAMDVLAPTLNYQVGDVARLPAPELSTGEDHHRVAELVALTRALWAQEHTSWEHEAHPLLLRNEATLEARARAHVREREATLARIRDLETASAHYWADRVQALTGVVVTERDPGPTTLPPTRDVAALVAEAELLTATGARALDPRTASSTPAA</sequence>
<dbReference type="InterPro" id="IPR050953">
    <property type="entry name" value="N4_N6_ade-DNA_methylase"/>
</dbReference>
<dbReference type="Proteomes" id="UP001596098">
    <property type="component" value="Unassembled WGS sequence"/>
</dbReference>
<proteinExistence type="predicted"/>
<evidence type="ECO:0000313" key="8">
    <source>
        <dbReference type="EMBL" id="MFC6152204.1"/>
    </source>
</evidence>
<dbReference type="InterPro" id="IPR029063">
    <property type="entry name" value="SAM-dependent_MTases_sf"/>
</dbReference>
<gene>
    <name evidence="8" type="ORF">ACFPWU_00785</name>
</gene>
<evidence type="ECO:0000256" key="6">
    <source>
        <dbReference type="SAM" id="MobiDB-lite"/>
    </source>
</evidence>
<evidence type="ECO:0000313" key="9">
    <source>
        <dbReference type="Proteomes" id="UP001596098"/>
    </source>
</evidence>